<feature type="transmembrane region" description="Helical" evidence="1">
    <location>
        <begin position="73"/>
        <end position="92"/>
    </location>
</feature>
<evidence type="ECO:0008006" key="4">
    <source>
        <dbReference type="Google" id="ProtNLM"/>
    </source>
</evidence>
<reference evidence="2 3" key="1">
    <citation type="submission" date="2023-12" db="EMBL/GenBank/DDBJ databases">
        <title>Novel species of the genus Arcicella isolated from rivers.</title>
        <authorList>
            <person name="Lu H."/>
        </authorList>
    </citation>
    <scope>NUCLEOTIDE SEQUENCE [LARGE SCALE GENOMIC DNA]</scope>
    <source>
        <strain evidence="2 3">KCTC 23307</strain>
    </source>
</reference>
<keyword evidence="1" id="KW-1133">Transmembrane helix</keyword>
<feature type="transmembrane region" description="Helical" evidence="1">
    <location>
        <begin position="144"/>
        <end position="161"/>
    </location>
</feature>
<protein>
    <recommendedName>
        <fullName evidence="4">DUF3796 domain-containing protein</fullName>
    </recommendedName>
</protein>
<evidence type="ECO:0000313" key="3">
    <source>
        <dbReference type="Proteomes" id="UP001302949"/>
    </source>
</evidence>
<organism evidence="2 3">
    <name type="scientific">Arcicella rigui</name>
    <dbReference type="NCBI Taxonomy" id="797020"/>
    <lineage>
        <taxon>Bacteria</taxon>
        <taxon>Pseudomonadati</taxon>
        <taxon>Bacteroidota</taxon>
        <taxon>Cytophagia</taxon>
        <taxon>Cytophagales</taxon>
        <taxon>Flectobacillaceae</taxon>
        <taxon>Arcicella</taxon>
    </lineage>
</organism>
<comment type="caution">
    <text evidence="2">The sequence shown here is derived from an EMBL/GenBank/DDBJ whole genome shotgun (WGS) entry which is preliminary data.</text>
</comment>
<feature type="transmembrane region" description="Helical" evidence="1">
    <location>
        <begin position="36"/>
        <end position="53"/>
    </location>
</feature>
<sequence>MKLKSVLLEILIVLFIAGSFYVSFTYEGGLGKGMDFIIGAASGALLAPYFIFWGAKRDLKLTEQSNAEKSIEIWQYIMLTISLGNLVLLVLYTNQTIENPKIMLTFYLLTMAIIGNFRANIIVVEDTLSAFFEDEIIQKKTKRFLGKVQFFGALITIFLVLLLPLNYVLYCIGTYLTSLLILPYLYARKLHKKKFA</sequence>
<feature type="transmembrane region" description="Helical" evidence="1">
    <location>
        <begin position="167"/>
        <end position="187"/>
    </location>
</feature>
<proteinExistence type="predicted"/>
<name>A0ABU5Q8P2_9BACT</name>
<keyword evidence="1" id="KW-0472">Membrane</keyword>
<keyword evidence="1" id="KW-0812">Transmembrane</keyword>
<gene>
    <name evidence="2" type="ORF">VB248_07350</name>
</gene>
<evidence type="ECO:0000256" key="1">
    <source>
        <dbReference type="SAM" id="Phobius"/>
    </source>
</evidence>
<feature type="transmembrane region" description="Helical" evidence="1">
    <location>
        <begin position="104"/>
        <end position="123"/>
    </location>
</feature>
<feature type="transmembrane region" description="Helical" evidence="1">
    <location>
        <begin position="7"/>
        <end position="24"/>
    </location>
</feature>
<dbReference type="EMBL" id="JAYFUM010000007">
    <property type="protein sequence ID" value="MEA5138942.1"/>
    <property type="molecule type" value="Genomic_DNA"/>
</dbReference>
<accession>A0ABU5Q8P2</accession>
<keyword evidence="3" id="KW-1185">Reference proteome</keyword>
<dbReference type="RefSeq" id="WP_323296099.1">
    <property type="nucleotide sequence ID" value="NZ_JAYFUM010000007.1"/>
</dbReference>
<evidence type="ECO:0000313" key="2">
    <source>
        <dbReference type="EMBL" id="MEA5138942.1"/>
    </source>
</evidence>
<dbReference type="Proteomes" id="UP001302949">
    <property type="component" value="Unassembled WGS sequence"/>
</dbReference>